<reference evidence="6 7" key="1">
    <citation type="submission" date="2022-10" db="EMBL/GenBank/DDBJ databases">
        <title>Alteromonas sp. chi3 Genome sequencing.</title>
        <authorList>
            <person name="Park S."/>
        </authorList>
    </citation>
    <scope>NUCLEOTIDE SEQUENCE [LARGE SCALE GENOMIC DNA]</scope>
    <source>
        <strain evidence="7">chi3</strain>
    </source>
</reference>
<proteinExistence type="inferred from homology"/>
<dbReference type="Proteomes" id="UP001218788">
    <property type="component" value="Unassembled WGS sequence"/>
</dbReference>
<protein>
    <submittedName>
        <fullName evidence="6">MipA/OmpV family protein</fullName>
    </submittedName>
</protein>
<evidence type="ECO:0000313" key="7">
    <source>
        <dbReference type="Proteomes" id="UP001218788"/>
    </source>
</evidence>
<dbReference type="PANTHER" id="PTHR38776">
    <property type="entry name" value="MLTA-INTERACTING PROTEIN-RELATED"/>
    <property type="match status" value="1"/>
</dbReference>
<comment type="similarity">
    <text evidence="2">Belongs to the MipA/OmpV family.</text>
</comment>
<dbReference type="PANTHER" id="PTHR38776:SF1">
    <property type="entry name" value="MLTA-INTERACTING PROTEIN-RELATED"/>
    <property type="match status" value="1"/>
</dbReference>
<evidence type="ECO:0000256" key="1">
    <source>
        <dbReference type="ARBA" id="ARBA00004442"/>
    </source>
</evidence>
<accession>A0ABT5L3H9</accession>
<keyword evidence="4" id="KW-0472">Membrane</keyword>
<name>A0ABT5L3H9_9ALTE</name>
<comment type="caution">
    <text evidence="6">The sequence shown here is derived from an EMBL/GenBank/DDBJ whole genome shotgun (WGS) entry which is preliminary data.</text>
</comment>
<gene>
    <name evidence="6" type="ORF">OIK42_12540</name>
</gene>
<organism evidence="6 7">
    <name type="scientific">Alteromonas gilva</name>
    <dbReference type="NCBI Taxonomy" id="2987522"/>
    <lineage>
        <taxon>Bacteria</taxon>
        <taxon>Pseudomonadati</taxon>
        <taxon>Pseudomonadota</taxon>
        <taxon>Gammaproteobacteria</taxon>
        <taxon>Alteromonadales</taxon>
        <taxon>Alteromonadaceae</taxon>
        <taxon>Alteromonas/Salinimonas group</taxon>
        <taxon>Alteromonas</taxon>
    </lineage>
</organism>
<evidence type="ECO:0000256" key="5">
    <source>
        <dbReference type="ARBA" id="ARBA00023237"/>
    </source>
</evidence>
<dbReference type="EMBL" id="JAQQXP010000001">
    <property type="protein sequence ID" value="MDC8831588.1"/>
    <property type="molecule type" value="Genomic_DNA"/>
</dbReference>
<dbReference type="Pfam" id="PF06629">
    <property type="entry name" value="MipA"/>
    <property type="match status" value="1"/>
</dbReference>
<dbReference type="RefSeq" id="WP_273640979.1">
    <property type="nucleotide sequence ID" value="NZ_JAQQXP010000001.1"/>
</dbReference>
<sequence length="281" mass="31321">MLTCSFSAWACSSDNVCVEENSWQVGVALGLGARTNPLVDGDPIPLVVLPDIAWYGENSYFDNGELGYQWQLTPSLTSELFVAANTERAFFSFWHPANLMLPLTGLQDSSVPAIVDPSTGGDHTVNQPLRISINDVSKRKWSADIGTRISWYKRHGIWSFSVAGDLLGVHNGYFASLRYQHLWQWGEWLVSANASLTYKSRQLINYYYGIDADDTIDNSLWYTAGHTVQPGVGVLLSKTINKQWRWVGRVQLTALDDSMTDSPIVAKHFIASAFIGIGYQF</sequence>
<evidence type="ECO:0000256" key="2">
    <source>
        <dbReference type="ARBA" id="ARBA00005722"/>
    </source>
</evidence>
<evidence type="ECO:0000256" key="4">
    <source>
        <dbReference type="ARBA" id="ARBA00023136"/>
    </source>
</evidence>
<keyword evidence="5" id="KW-0998">Cell outer membrane</keyword>
<keyword evidence="3" id="KW-0732">Signal</keyword>
<comment type="subcellular location">
    <subcellularLocation>
        <location evidence="1">Cell outer membrane</location>
    </subcellularLocation>
</comment>
<evidence type="ECO:0000313" key="6">
    <source>
        <dbReference type="EMBL" id="MDC8831588.1"/>
    </source>
</evidence>
<keyword evidence="7" id="KW-1185">Reference proteome</keyword>
<evidence type="ECO:0000256" key="3">
    <source>
        <dbReference type="ARBA" id="ARBA00022729"/>
    </source>
</evidence>
<dbReference type="InterPro" id="IPR010583">
    <property type="entry name" value="MipA"/>
</dbReference>